<reference evidence="3" key="1">
    <citation type="submission" date="2015-07" db="EMBL/GenBank/DDBJ databases">
        <title>Transcriptome Assembly of Anthurium amnicola.</title>
        <authorList>
            <person name="Suzuki J."/>
        </authorList>
    </citation>
    <scope>NUCLEOTIDE SEQUENCE</scope>
</reference>
<sequence>MSSTILRNKPLSLLFNVTLLLFILPNIVLCDGNFTDTDIHRIATTETKEEQKEESVDNTIVWVSIAIMYILFGVVLYLVIRYVIDRRRKNKARINAIIDLEIGSDMKKGLYKEVTKPLPVITPDSKK</sequence>
<organism evidence="3">
    <name type="scientific">Anthurium amnicola</name>
    <dbReference type="NCBI Taxonomy" id="1678845"/>
    <lineage>
        <taxon>Eukaryota</taxon>
        <taxon>Viridiplantae</taxon>
        <taxon>Streptophyta</taxon>
        <taxon>Embryophyta</taxon>
        <taxon>Tracheophyta</taxon>
        <taxon>Spermatophyta</taxon>
        <taxon>Magnoliopsida</taxon>
        <taxon>Liliopsida</taxon>
        <taxon>Araceae</taxon>
        <taxon>Pothoideae</taxon>
        <taxon>Potheae</taxon>
        <taxon>Anthurium</taxon>
    </lineage>
</organism>
<keyword evidence="2" id="KW-0732">Signal</keyword>
<keyword evidence="3" id="KW-0808">Transferase</keyword>
<dbReference type="AlphaFoldDB" id="A0A1D1YDQ1"/>
<dbReference type="EMBL" id="GDJX01015157">
    <property type="protein sequence ID" value="JAT52779.1"/>
    <property type="molecule type" value="Transcribed_RNA"/>
</dbReference>
<dbReference type="GO" id="GO:0016301">
    <property type="term" value="F:kinase activity"/>
    <property type="evidence" value="ECO:0007669"/>
    <property type="project" value="UniProtKB-KW"/>
</dbReference>
<keyword evidence="1" id="KW-1133">Transmembrane helix</keyword>
<feature type="signal peptide" evidence="2">
    <location>
        <begin position="1"/>
        <end position="30"/>
    </location>
</feature>
<evidence type="ECO:0000256" key="2">
    <source>
        <dbReference type="SAM" id="SignalP"/>
    </source>
</evidence>
<protein>
    <submittedName>
        <fullName evidence="3">Tyrosine-protein kinase-like otk</fullName>
    </submittedName>
</protein>
<feature type="transmembrane region" description="Helical" evidence="1">
    <location>
        <begin position="60"/>
        <end position="84"/>
    </location>
</feature>
<keyword evidence="3" id="KW-0418">Kinase</keyword>
<accession>A0A1D1YDQ1</accession>
<evidence type="ECO:0000256" key="1">
    <source>
        <dbReference type="SAM" id="Phobius"/>
    </source>
</evidence>
<gene>
    <name evidence="3" type="primary">otk_3</name>
    <name evidence="3" type="ORF">g.131686</name>
</gene>
<keyword evidence="1" id="KW-0812">Transmembrane</keyword>
<name>A0A1D1YDQ1_9ARAE</name>
<keyword evidence="1" id="KW-0472">Membrane</keyword>
<evidence type="ECO:0000313" key="3">
    <source>
        <dbReference type="EMBL" id="JAT52779.1"/>
    </source>
</evidence>
<feature type="chain" id="PRO_5008900122" evidence="2">
    <location>
        <begin position="31"/>
        <end position="127"/>
    </location>
</feature>
<proteinExistence type="predicted"/>